<organism evidence="1 2">
    <name type="scientific">Wocania arenilitoris</name>
    <dbReference type="NCBI Taxonomy" id="2044858"/>
    <lineage>
        <taxon>Bacteria</taxon>
        <taxon>Pseudomonadati</taxon>
        <taxon>Bacteroidota</taxon>
        <taxon>Flavobacteriia</taxon>
        <taxon>Flavobacteriales</taxon>
        <taxon>Flavobacteriaceae</taxon>
        <taxon>Wocania</taxon>
    </lineage>
</organism>
<dbReference type="Proteomes" id="UP001199795">
    <property type="component" value="Unassembled WGS sequence"/>
</dbReference>
<dbReference type="Gene3D" id="3.40.720.10">
    <property type="entry name" value="Alkaline Phosphatase, subunit A"/>
    <property type="match status" value="1"/>
</dbReference>
<dbReference type="AlphaFoldDB" id="A0AAE3EPG3"/>
<dbReference type="SUPFAM" id="SSF53649">
    <property type="entry name" value="Alkaline phosphatase-like"/>
    <property type="match status" value="1"/>
</dbReference>
<name>A0AAE3EPG3_9FLAO</name>
<reference evidence="1" key="1">
    <citation type="submission" date="2022-01" db="EMBL/GenBank/DDBJ databases">
        <title>Draft genome sequence of Sabulilitoribacter arenilitoris KCTC 52401.</title>
        <authorList>
            <person name="Oh J.-S."/>
        </authorList>
    </citation>
    <scope>NUCLEOTIDE SEQUENCE</scope>
    <source>
        <strain evidence="1">HMF6543</strain>
    </source>
</reference>
<sequence>MCNHHNILKSNNKDFQDIERQIDRRNFLKKTSLGIGAIALGSLLNTEKAFGAINTNSNATDVLNAYNKNRLGLPHHLPKANRIVYLFQSGGPSQIDLFDYKPKLVDMFGKDLPASIRKGQRLTGMSADQTAFPIAASTLKFKQYGESRAWVSDAMPFLSEVVDDLCFIKSMHTDAINHDPAITFFQTGSQLPGRPSIGSWLSYGLGSDNDNLPTFITLVSKNGGGQPLYSRLWGNGFLPTEHQGVQFRSGKDPVLYLSDPENYDGNDRRNMIDYLGKLNDVATDTYGDPEIKARMSQYEMAFRMQTSVPEVTDTSDEPEYIFDMYGEDSRDPGTYAANCLMARKLLEKDVKFVQLYHQGWDGHGDCPGGVKAQSKKTDQANAALIKDLKQRGMLDDTLVVWGGEFGRTVYSQGQLTKTNYGRDHHPKAFTMFMAGAGVKPGFTYGETDDFSYNILKDPVHVHDFQATLLHLFGINHERLVFKHQGRRFRLTDVHGHVVKDILS</sequence>
<dbReference type="PROSITE" id="PS51318">
    <property type="entry name" value="TAT"/>
    <property type="match status" value="1"/>
</dbReference>
<dbReference type="InterPro" id="IPR010869">
    <property type="entry name" value="DUF1501"/>
</dbReference>
<gene>
    <name evidence="1" type="ORF">L3X37_04605</name>
</gene>
<dbReference type="PANTHER" id="PTHR43737:SF1">
    <property type="entry name" value="DUF1501 DOMAIN-CONTAINING PROTEIN"/>
    <property type="match status" value="1"/>
</dbReference>
<proteinExistence type="predicted"/>
<protein>
    <submittedName>
        <fullName evidence="1">DUF1501 domain-containing protein</fullName>
    </submittedName>
</protein>
<dbReference type="PANTHER" id="PTHR43737">
    <property type="entry name" value="BLL7424 PROTEIN"/>
    <property type="match status" value="1"/>
</dbReference>
<dbReference type="InterPro" id="IPR017850">
    <property type="entry name" value="Alkaline_phosphatase_core_sf"/>
</dbReference>
<evidence type="ECO:0000313" key="2">
    <source>
        <dbReference type="Proteomes" id="UP001199795"/>
    </source>
</evidence>
<accession>A0AAE3EPG3</accession>
<dbReference type="RefSeq" id="WP_237238994.1">
    <property type="nucleotide sequence ID" value="NZ_JAKKDU010000004.1"/>
</dbReference>
<dbReference type="EMBL" id="JAKKDU010000004">
    <property type="protein sequence ID" value="MCF7567645.1"/>
    <property type="molecule type" value="Genomic_DNA"/>
</dbReference>
<dbReference type="InterPro" id="IPR006311">
    <property type="entry name" value="TAT_signal"/>
</dbReference>
<keyword evidence="2" id="KW-1185">Reference proteome</keyword>
<comment type="caution">
    <text evidence="1">The sequence shown here is derived from an EMBL/GenBank/DDBJ whole genome shotgun (WGS) entry which is preliminary data.</text>
</comment>
<dbReference type="Pfam" id="PF07394">
    <property type="entry name" value="DUF1501"/>
    <property type="match status" value="1"/>
</dbReference>
<dbReference type="NCBIfam" id="TIGR01409">
    <property type="entry name" value="TAT_signal_seq"/>
    <property type="match status" value="1"/>
</dbReference>
<evidence type="ECO:0000313" key="1">
    <source>
        <dbReference type="EMBL" id="MCF7567645.1"/>
    </source>
</evidence>
<dbReference type="InterPro" id="IPR019546">
    <property type="entry name" value="TAT_signal_bac_arc"/>
</dbReference>